<dbReference type="GO" id="GO:0006826">
    <property type="term" value="P:iron ion transport"/>
    <property type="evidence" value="ECO:0007669"/>
    <property type="project" value="UniProtKB-KW"/>
</dbReference>
<feature type="signal peptide" evidence="13">
    <location>
        <begin position="1"/>
        <end position="19"/>
    </location>
</feature>
<name>A0A7X0NEV6_9GAMM</name>
<evidence type="ECO:0000256" key="13">
    <source>
        <dbReference type="SAM" id="SignalP"/>
    </source>
</evidence>
<evidence type="ECO:0000256" key="5">
    <source>
        <dbReference type="ARBA" id="ARBA00022692"/>
    </source>
</evidence>
<dbReference type="InterPro" id="IPR000531">
    <property type="entry name" value="Beta-barrel_TonB"/>
</dbReference>
<evidence type="ECO:0000256" key="6">
    <source>
        <dbReference type="ARBA" id="ARBA00023004"/>
    </source>
</evidence>
<comment type="subcellular location">
    <subcellularLocation>
        <location evidence="1 11">Cell outer membrane</location>
        <topology evidence="1 11">Multi-pass membrane protein</topology>
    </subcellularLocation>
</comment>
<dbReference type="InterPro" id="IPR012910">
    <property type="entry name" value="Plug_dom"/>
</dbReference>
<organism evidence="16 17">
    <name type="scientific">Thalassotalea piscium</name>
    <dbReference type="NCBI Taxonomy" id="1230533"/>
    <lineage>
        <taxon>Bacteria</taxon>
        <taxon>Pseudomonadati</taxon>
        <taxon>Pseudomonadota</taxon>
        <taxon>Gammaproteobacteria</taxon>
        <taxon>Alteromonadales</taxon>
        <taxon>Colwelliaceae</taxon>
        <taxon>Thalassotalea</taxon>
    </lineage>
</organism>
<evidence type="ECO:0000256" key="8">
    <source>
        <dbReference type="ARBA" id="ARBA00023077"/>
    </source>
</evidence>
<protein>
    <submittedName>
        <fullName evidence="16">Iron complex outermembrane receptor protein</fullName>
    </submittedName>
</protein>
<dbReference type="SUPFAM" id="SSF56935">
    <property type="entry name" value="Porins"/>
    <property type="match status" value="1"/>
</dbReference>
<keyword evidence="9 11" id="KW-0472">Membrane</keyword>
<dbReference type="Pfam" id="PF00593">
    <property type="entry name" value="TonB_dep_Rec_b-barrel"/>
    <property type="match status" value="1"/>
</dbReference>
<dbReference type="InterPro" id="IPR036942">
    <property type="entry name" value="Beta-barrel_TonB_sf"/>
</dbReference>
<dbReference type="RefSeq" id="WP_184422322.1">
    <property type="nucleotide sequence ID" value="NZ_AP027362.1"/>
</dbReference>
<dbReference type="PANTHER" id="PTHR32552">
    <property type="entry name" value="FERRICHROME IRON RECEPTOR-RELATED"/>
    <property type="match status" value="1"/>
</dbReference>
<dbReference type="Proteomes" id="UP000537141">
    <property type="component" value="Unassembled WGS sequence"/>
</dbReference>
<evidence type="ECO:0000256" key="1">
    <source>
        <dbReference type="ARBA" id="ARBA00004571"/>
    </source>
</evidence>
<keyword evidence="17" id="KW-1185">Reference proteome</keyword>
<evidence type="ECO:0000259" key="15">
    <source>
        <dbReference type="Pfam" id="PF07715"/>
    </source>
</evidence>
<dbReference type="PANTHER" id="PTHR32552:SF81">
    <property type="entry name" value="TONB-DEPENDENT OUTER MEMBRANE RECEPTOR"/>
    <property type="match status" value="1"/>
</dbReference>
<evidence type="ECO:0000313" key="16">
    <source>
        <dbReference type="EMBL" id="MBB6542078.1"/>
    </source>
</evidence>
<keyword evidence="8 12" id="KW-0798">TonB box</keyword>
<evidence type="ECO:0000259" key="14">
    <source>
        <dbReference type="Pfam" id="PF00593"/>
    </source>
</evidence>
<keyword evidence="16" id="KW-0675">Receptor</keyword>
<dbReference type="GO" id="GO:0009279">
    <property type="term" value="C:cell outer membrane"/>
    <property type="evidence" value="ECO:0007669"/>
    <property type="project" value="UniProtKB-SubCell"/>
</dbReference>
<evidence type="ECO:0000256" key="9">
    <source>
        <dbReference type="ARBA" id="ARBA00023136"/>
    </source>
</evidence>
<keyword evidence="7" id="KW-0406">Ion transport</keyword>
<feature type="chain" id="PRO_5030747375" evidence="13">
    <location>
        <begin position="20"/>
        <end position="745"/>
    </location>
</feature>
<evidence type="ECO:0000256" key="3">
    <source>
        <dbReference type="ARBA" id="ARBA00022452"/>
    </source>
</evidence>
<dbReference type="InterPro" id="IPR039426">
    <property type="entry name" value="TonB-dep_rcpt-like"/>
</dbReference>
<proteinExistence type="inferred from homology"/>
<evidence type="ECO:0000256" key="4">
    <source>
        <dbReference type="ARBA" id="ARBA00022496"/>
    </source>
</evidence>
<evidence type="ECO:0000256" key="2">
    <source>
        <dbReference type="ARBA" id="ARBA00022448"/>
    </source>
</evidence>
<dbReference type="AlphaFoldDB" id="A0A7X0NEV6"/>
<accession>A0A7X0NEV6</accession>
<dbReference type="PROSITE" id="PS52016">
    <property type="entry name" value="TONB_DEPENDENT_REC_3"/>
    <property type="match status" value="1"/>
</dbReference>
<keyword evidence="4" id="KW-0410">Iron transport</keyword>
<dbReference type="Gene3D" id="2.40.170.20">
    <property type="entry name" value="TonB-dependent receptor, beta-barrel domain"/>
    <property type="match status" value="1"/>
</dbReference>
<feature type="domain" description="TonB-dependent receptor-like beta-barrel" evidence="14">
    <location>
        <begin position="290"/>
        <end position="708"/>
    </location>
</feature>
<gene>
    <name evidence="16" type="ORF">HNQ55_000553</name>
</gene>
<sequence>MFKLNPLFISVAIGMLATATCISGKANGFESTNNKTDIEVIDVYAQKRAQSIVDVAVAVTVIDGSSLERSQIKDTTQLTSLVPNLKITNNAGEGTPPAFNIRGIGMIDYNTSTVSPISIYSDGIVSGSANNLSVNLFDIEQVEVLRGPQGTLFGRNTTGGAILVRSKQPDTELGGYVNASVGEYHWRSVDGAVNIPLSDTTAMRFAFNQDDYNFSTNNLMAGSPNGGLKQQNFRLMLKTEFDSITILTKLHQDDWSGKPKPIASNGVLKRDGSGMCSPEQLGSDNCVDAFGMTVGGTNYWDVRADTADRSHKTDSWGASVNVLWDINQQVDLTLISGVRHLDREHSWDSDGSGNYIEGSMDTNNRLVSHELNIAYQHQYFFWQTGIFYLSERINQNNTFDLFRDFRLVPSLAANAVEFLYDNNLENSSMALYSQLDYPLRQATTLTAGLRYTDESTRYHANADIDTLYGVIADVWDLNGKVEDGEWSGKLALTHKLTHTSSIYASFTRGYKSGGYNAGYSTNLSQAQDSEYQAEKLNAYEVGGKLGNLMTDLQLNIAAFYYDYQDQQVFVNVPDNVVPYHVLKNAGDSTIYGAEVEMYYTPTNNLQFNFNVGYLPKANIGRYQKHNISVDDNRLPFSSKWNISGVVVHETQLAGKRLTSQLSFDYQSDFFFDQNENIYTEHKGYTLVNGQISYQASNALLLSVWGKNITNTEYAELRFDSIAALAAVTELKGEARQLGVGLHYSF</sequence>
<evidence type="ECO:0000313" key="17">
    <source>
        <dbReference type="Proteomes" id="UP000537141"/>
    </source>
</evidence>
<keyword evidence="10 11" id="KW-0998">Cell outer membrane</keyword>
<evidence type="ECO:0000256" key="7">
    <source>
        <dbReference type="ARBA" id="ARBA00023065"/>
    </source>
</evidence>
<keyword evidence="6" id="KW-0408">Iron</keyword>
<dbReference type="Pfam" id="PF07715">
    <property type="entry name" value="Plug"/>
    <property type="match status" value="1"/>
</dbReference>
<evidence type="ECO:0000256" key="12">
    <source>
        <dbReference type="RuleBase" id="RU003357"/>
    </source>
</evidence>
<keyword evidence="5 11" id="KW-0812">Transmembrane</keyword>
<evidence type="ECO:0000256" key="11">
    <source>
        <dbReference type="PROSITE-ProRule" id="PRU01360"/>
    </source>
</evidence>
<dbReference type="EMBL" id="JACHHU010000002">
    <property type="protein sequence ID" value="MBB6542078.1"/>
    <property type="molecule type" value="Genomic_DNA"/>
</dbReference>
<comment type="caution">
    <text evidence="16">The sequence shown here is derived from an EMBL/GenBank/DDBJ whole genome shotgun (WGS) entry which is preliminary data.</text>
</comment>
<evidence type="ECO:0000256" key="10">
    <source>
        <dbReference type="ARBA" id="ARBA00023237"/>
    </source>
</evidence>
<keyword evidence="3 11" id="KW-1134">Transmembrane beta strand</keyword>
<keyword evidence="13" id="KW-0732">Signal</keyword>
<feature type="domain" description="TonB-dependent receptor plug" evidence="15">
    <location>
        <begin position="53"/>
        <end position="161"/>
    </location>
</feature>
<comment type="similarity">
    <text evidence="11 12">Belongs to the TonB-dependent receptor family.</text>
</comment>
<reference evidence="16 17" key="1">
    <citation type="submission" date="2020-08" db="EMBL/GenBank/DDBJ databases">
        <title>Genomic Encyclopedia of Type Strains, Phase IV (KMG-IV): sequencing the most valuable type-strain genomes for metagenomic binning, comparative biology and taxonomic classification.</title>
        <authorList>
            <person name="Goeker M."/>
        </authorList>
    </citation>
    <scope>NUCLEOTIDE SEQUENCE [LARGE SCALE GENOMIC DNA]</scope>
    <source>
        <strain evidence="16 17">DSM 26287</strain>
    </source>
</reference>
<keyword evidence="2 11" id="KW-0813">Transport</keyword>